<accession>A0A4C1ZGT6</accession>
<comment type="caution">
    <text evidence="1">The sequence shown here is derived from an EMBL/GenBank/DDBJ whole genome shotgun (WGS) entry which is preliminary data.</text>
</comment>
<protein>
    <submittedName>
        <fullName evidence="1">Uncharacterized protein</fullName>
    </submittedName>
</protein>
<evidence type="ECO:0000313" key="2">
    <source>
        <dbReference type="Proteomes" id="UP000299102"/>
    </source>
</evidence>
<proteinExistence type="predicted"/>
<evidence type="ECO:0000313" key="1">
    <source>
        <dbReference type="EMBL" id="GBP87706.1"/>
    </source>
</evidence>
<gene>
    <name evidence="1" type="ORF">EVAR_61931_1</name>
</gene>
<dbReference type="AlphaFoldDB" id="A0A4C1ZGT6"/>
<name>A0A4C1ZGT6_EUMVA</name>
<dbReference type="EMBL" id="BGZK01001877">
    <property type="protein sequence ID" value="GBP87706.1"/>
    <property type="molecule type" value="Genomic_DNA"/>
</dbReference>
<sequence>MYFGLIHWPQKRFLCYKYLKEILGSPHWTSVEGVRSKPLDLKSNDAAVRQNSLTNTDFQLSEGLIDRSLVSAGSECGQTFSVFAPGAPRSIQDSPRCLCEAPLNILKENNNSNSRYREPQAIIYI</sequence>
<organism evidence="1 2">
    <name type="scientific">Eumeta variegata</name>
    <name type="common">Bagworm moth</name>
    <name type="synonym">Eumeta japonica</name>
    <dbReference type="NCBI Taxonomy" id="151549"/>
    <lineage>
        <taxon>Eukaryota</taxon>
        <taxon>Metazoa</taxon>
        <taxon>Ecdysozoa</taxon>
        <taxon>Arthropoda</taxon>
        <taxon>Hexapoda</taxon>
        <taxon>Insecta</taxon>
        <taxon>Pterygota</taxon>
        <taxon>Neoptera</taxon>
        <taxon>Endopterygota</taxon>
        <taxon>Lepidoptera</taxon>
        <taxon>Glossata</taxon>
        <taxon>Ditrysia</taxon>
        <taxon>Tineoidea</taxon>
        <taxon>Psychidae</taxon>
        <taxon>Oiketicinae</taxon>
        <taxon>Eumeta</taxon>
    </lineage>
</organism>
<dbReference type="Proteomes" id="UP000299102">
    <property type="component" value="Unassembled WGS sequence"/>
</dbReference>
<keyword evidence="2" id="KW-1185">Reference proteome</keyword>
<reference evidence="1 2" key="1">
    <citation type="journal article" date="2019" name="Commun. Biol.">
        <title>The bagworm genome reveals a unique fibroin gene that provides high tensile strength.</title>
        <authorList>
            <person name="Kono N."/>
            <person name="Nakamura H."/>
            <person name="Ohtoshi R."/>
            <person name="Tomita M."/>
            <person name="Numata K."/>
            <person name="Arakawa K."/>
        </authorList>
    </citation>
    <scope>NUCLEOTIDE SEQUENCE [LARGE SCALE GENOMIC DNA]</scope>
</reference>